<dbReference type="Proteomes" id="UP000554482">
    <property type="component" value="Unassembled WGS sequence"/>
</dbReference>
<accession>A0A7J6X8F1</accession>
<dbReference type="InterPro" id="IPR036322">
    <property type="entry name" value="WD40_repeat_dom_sf"/>
</dbReference>
<dbReference type="PROSITE" id="PS50082">
    <property type="entry name" value="WD_REPEATS_2"/>
    <property type="match status" value="2"/>
</dbReference>
<evidence type="ECO:0000256" key="5">
    <source>
        <dbReference type="ARBA" id="ARBA00038145"/>
    </source>
</evidence>
<evidence type="ECO:0000256" key="4">
    <source>
        <dbReference type="ARBA" id="ARBA00022737"/>
    </source>
</evidence>
<comment type="subcellular location">
    <subcellularLocation>
        <location evidence="1">Cytoplasm</location>
    </subcellularLocation>
</comment>
<evidence type="ECO:0000256" key="3">
    <source>
        <dbReference type="ARBA" id="ARBA00022574"/>
    </source>
</evidence>
<dbReference type="InterPro" id="IPR001680">
    <property type="entry name" value="WD40_rpt"/>
</dbReference>
<dbReference type="EMBL" id="JABWDY010002834">
    <property type="protein sequence ID" value="KAF5206362.1"/>
    <property type="molecule type" value="Genomic_DNA"/>
</dbReference>
<dbReference type="GO" id="GO:0071013">
    <property type="term" value="C:catalytic step 2 spliceosome"/>
    <property type="evidence" value="ECO:0007669"/>
    <property type="project" value="TreeGrafter"/>
</dbReference>
<dbReference type="PANTHER" id="PTHR22842">
    <property type="entry name" value="WD40 REPEAT PROTEIN"/>
    <property type="match status" value="1"/>
</dbReference>
<evidence type="ECO:0000256" key="1">
    <source>
        <dbReference type="ARBA" id="ARBA00004496"/>
    </source>
</evidence>
<reference evidence="7 9" key="1">
    <citation type="submission" date="2020-06" db="EMBL/GenBank/DDBJ databases">
        <title>Transcriptomic and genomic resources for Thalictrum thalictroides and T. hernandezii: Facilitating candidate gene discovery in an emerging model plant lineage.</title>
        <authorList>
            <person name="Arias T."/>
            <person name="Riano-Pachon D.M."/>
            <person name="Di Stilio V.S."/>
        </authorList>
    </citation>
    <scope>NUCLEOTIDE SEQUENCE [LARGE SCALE GENOMIC DNA]</scope>
    <source>
        <strain evidence="9">cv. WT478/WT964</strain>
        <strain evidence="7">WT478/WT964</strain>
        <tissue evidence="7">Leaves</tissue>
    </source>
</reference>
<evidence type="ECO:0000313" key="9">
    <source>
        <dbReference type="Proteomes" id="UP000554482"/>
    </source>
</evidence>
<feature type="repeat" description="WD" evidence="6">
    <location>
        <begin position="1"/>
        <end position="27"/>
    </location>
</feature>
<dbReference type="InterPro" id="IPR020472">
    <property type="entry name" value="WD40_PAC1"/>
</dbReference>
<dbReference type="SUPFAM" id="SSF50978">
    <property type="entry name" value="WD40 repeat-like"/>
    <property type="match status" value="1"/>
</dbReference>
<name>A0A7J6X8F1_THATH</name>
<sequence>MVNAVKFNDYSAVVVSAGYDRSVRAWDCRSHSTEPIQIIDTFTDSVMSVCLTKNEILAGSVDGTVRTFDIRLGREISDDFGHPVNCISLSNDGNCVLASCLDSTLRLLDRTTGELLQEYKGHTCKSFKMDCCLTNDDAHVTGGSEDGFIFFWDLVDASVVSSFRAHSSVVTSVSYHPKDNCMITSSVDSTIRVWKA</sequence>
<comment type="similarity">
    <text evidence="5">Belongs to the WD repeat MORG1 family.</text>
</comment>
<keyword evidence="2" id="KW-0963">Cytoplasm</keyword>
<evidence type="ECO:0000313" key="7">
    <source>
        <dbReference type="EMBL" id="KAF5205909.1"/>
    </source>
</evidence>
<organism evidence="7 9">
    <name type="scientific">Thalictrum thalictroides</name>
    <name type="common">Rue-anemone</name>
    <name type="synonym">Anemone thalictroides</name>
    <dbReference type="NCBI Taxonomy" id="46969"/>
    <lineage>
        <taxon>Eukaryota</taxon>
        <taxon>Viridiplantae</taxon>
        <taxon>Streptophyta</taxon>
        <taxon>Embryophyta</taxon>
        <taxon>Tracheophyta</taxon>
        <taxon>Spermatophyta</taxon>
        <taxon>Magnoliopsida</taxon>
        <taxon>Ranunculales</taxon>
        <taxon>Ranunculaceae</taxon>
        <taxon>Thalictroideae</taxon>
        <taxon>Thalictrum</taxon>
    </lineage>
</organism>
<gene>
    <name evidence="8" type="ORF">FRX31_004051</name>
    <name evidence="7" type="ORF">FRX31_004504</name>
</gene>
<evidence type="ECO:0000313" key="8">
    <source>
        <dbReference type="EMBL" id="KAF5206362.1"/>
    </source>
</evidence>
<dbReference type="InterPro" id="IPR051980">
    <property type="entry name" value="WD_repeat_MORG1"/>
</dbReference>
<keyword evidence="3 6" id="KW-0853">WD repeat</keyword>
<dbReference type="PROSITE" id="PS50294">
    <property type="entry name" value="WD_REPEATS_REGION"/>
    <property type="match status" value="2"/>
</dbReference>
<dbReference type="GO" id="GO:0005737">
    <property type="term" value="C:cytoplasm"/>
    <property type="evidence" value="ECO:0007669"/>
    <property type="project" value="UniProtKB-SubCell"/>
</dbReference>
<dbReference type="Pfam" id="PF00400">
    <property type="entry name" value="WD40"/>
    <property type="match status" value="4"/>
</dbReference>
<evidence type="ECO:0000256" key="2">
    <source>
        <dbReference type="ARBA" id="ARBA00022490"/>
    </source>
</evidence>
<proteinExistence type="inferred from homology"/>
<evidence type="ECO:0000256" key="6">
    <source>
        <dbReference type="PROSITE-ProRule" id="PRU00221"/>
    </source>
</evidence>
<keyword evidence="9" id="KW-1185">Reference proteome</keyword>
<dbReference type="SMART" id="SM00320">
    <property type="entry name" value="WD40"/>
    <property type="match status" value="5"/>
</dbReference>
<dbReference type="Gene3D" id="2.130.10.10">
    <property type="entry name" value="YVTN repeat-like/Quinoprotein amine dehydrogenase"/>
    <property type="match status" value="1"/>
</dbReference>
<dbReference type="AlphaFoldDB" id="A0A7J6X8F1"/>
<comment type="caution">
    <text evidence="7">The sequence shown here is derived from an EMBL/GenBank/DDBJ whole genome shotgun (WGS) entry which is preliminary data.</text>
</comment>
<dbReference type="PRINTS" id="PR00320">
    <property type="entry name" value="GPROTEINBRPT"/>
</dbReference>
<dbReference type="OrthoDB" id="71437at2759"/>
<dbReference type="EMBL" id="JABWDY010003481">
    <property type="protein sequence ID" value="KAF5205909.1"/>
    <property type="molecule type" value="Genomic_DNA"/>
</dbReference>
<dbReference type="InterPro" id="IPR015943">
    <property type="entry name" value="WD40/YVTN_repeat-like_dom_sf"/>
</dbReference>
<keyword evidence="4" id="KW-0677">Repeat</keyword>
<dbReference type="GO" id="GO:0000398">
    <property type="term" value="P:mRNA splicing, via spliceosome"/>
    <property type="evidence" value="ECO:0007669"/>
    <property type="project" value="TreeGrafter"/>
</dbReference>
<protein>
    <submittedName>
        <fullName evidence="7">Wd repeat domain-containing protein</fullName>
    </submittedName>
</protein>
<feature type="repeat" description="WD" evidence="6">
    <location>
        <begin position="163"/>
        <end position="196"/>
    </location>
</feature>
<dbReference type="PANTHER" id="PTHR22842:SF3">
    <property type="entry name" value="WD REPEAT DOMAIN-CONTAINING PROTEIN 83"/>
    <property type="match status" value="1"/>
</dbReference>